<feature type="region of interest" description="Disordered" evidence="1">
    <location>
        <begin position="622"/>
        <end position="772"/>
    </location>
</feature>
<keyword evidence="2" id="KW-0472">Membrane</keyword>
<accession>A0AA51X830</accession>
<feature type="compositionally biased region" description="Polar residues" evidence="1">
    <location>
        <begin position="302"/>
        <end position="317"/>
    </location>
</feature>
<feature type="compositionally biased region" description="Low complexity" evidence="1">
    <location>
        <begin position="142"/>
        <end position="177"/>
    </location>
</feature>
<keyword evidence="5" id="KW-1185">Reference proteome</keyword>
<feature type="compositionally biased region" description="Basic and acidic residues" evidence="1">
    <location>
        <begin position="365"/>
        <end position="377"/>
    </location>
</feature>
<feature type="region of interest" description="Disordered" evidence="1">
    <location>
        <begin position="137"/>
        <end position="178"/>
    </location>
</feature>
<feature type="compositionally biased region" description="Low complexity" evidence="1">
    <location>
        <begin position="378"/>
        <end position="408"/>
    </location>
</feature>
<dbReference type="InterPro" id="IPR011990">
    <property type="entry name" value="TPR-like_helical_dom_sf"/>
</dbReference>
<dbReference type="InterPro" id="IPR057840">
    <property type="entry name" value="FimV_N"/>
</dbReference>
<evidence type="ECO:0000313" key="4">
    <source>
        <dbReference type="EMBL" id="WMS87700.1"/>
    </source>
</evidence>
<keyword evidence="2" id="KW-1133">Transmembrane helix</keyword>
<feature type="region of interest" description="Disordered" evidence="1">
    <location>
        <begin position="258"/>
        <end position="328"/>
    </location>
</feature>
<evidence type="ECO:0000256" key="2">
    <source>
        <dbReference type="SAM" id="Phobius"/>
    </source>
</evidence>
<gene>
    <name evidence="4" type="ORF">Q9312_01965</name>
</gene>
<dbReference type="Gene3D" id="1.20.58.2200">
    <property type="match status" value="1"/>
</dbReference>
<evidence type="ECO:0000256" key="1">
    <source>
        <dbReference type="SAM" id="MobiDB-lite"/>
    </source>
</evidence>
<feature type="compositionally biased region" description="Acidic residues" evidence="1">
    <location>
        <begin position="753"/>
        <end position="772"/>
    </location>
</feature>
<feature type="compositionally biased region" description="Low complexity" evidence="1">
    <location>
        <begin position="740"/>
        <end position="752"/>
    </location>
</feature>
<dbReference type="Gene3D" id="1.25.40.10">
    <property type="entry name" value="Tetratricopeptide repeat domain"/>
    <property type="match status" value="1"/>
</dbReference>
<evidence type="ECO:0000259" key="3">
    <source>
        <dbReference type="Pfam" id="PF25800"/>
    </source>
</evidence>
<organism evidence="4 5">
    <name type="scientific">Pleionea litopenaei</name>
    <dbReference type="NCBI Taxonomy" id="3070815"/>
    <lineage>
        <taxon>Bacteria</taxon>
        <taxon>Pseudomonadati</taxon>
        <taxon>Pseudomonadota</taxon>
        <taxon>Gammaproteobacteria</taxon>
        <taxon>Oceanospirillales</taxon>
        <taxon>Pleioneaceae</taxon>
        <taxon>Pleionea</taxon>
    </lineage>
</organism>
<dbReference type="EMBL" id="CP133548">
    <property type="protein sequence ID" value="WMS87700.1"/>
    <property type="molecule type" value="Genomic_DNA"/>
</dbReference>
<feature type="compositionally biased region" description="Polar residues" evidence="1">
    <location>
        <begin position="263"/>
        <end position="277"/>
    </location>
</feature>
<keyword evidence="2" id="KW-0812">Transmembrane</keyword>
<proteinExistence type="predicted"/>
<feature type="transmembrane region" description="Helical" evidence="2">
    <location>
        <begin position="448"/>
        <end position="468"/>
    </location>
</feature>
<feature type="compositionally biased region" description="Acidic residues" evidence="1">
    <location>
        <begin position="633"/>
        <end position="681"/>
    </location>
</feature>
<dbReference type="AlphaFoldDB" id="A0AA51X830"/>
<evidence type="ECO:0000313" key="5">
    <source>
        <dbReference type="Proteomes" id="UP001239782"/>
    </source>
</evidence>
<dbReference type="Pfam" id="PF25800">
    <property type="entry name" value="FimV_N"/>
    <property type="match status" value="1"/>
</dbReference>
<dbReference type="KEGG" id="plei:Q9312_01965"/>
<feature type="compositionally biased region" description="Acidic residues" evidence="1">
    <location>
        <begin position="690"/>
        <end position="739"/>
    </location>
</feature>
<dbReference type="NCBIfam" id="TIGR03505">
    <property type="entry name" value="FimV_core"/>
    <property type="match status" value="1"/>
</dbReference>
<dbReference type="InterPro" id="IPR020011">
    <property type="entry name" value="FimV_C"/>
</dbReference>
<sequence length="832" mass="91138">MFRKLSLVLIAVLVVFSLGVNSLGLGEIKLDSGLNQPLKAEIMLFSPEGMSEFEVSASLASMAEFEKAGIDYFNYLRDIRFKTIRREGDVLVIEVSTRQPIKEPYLNFLVELNWPKGRMLREYTVLLDPPVFSKARSATVNTTQTTQDKSPRTTTTSTPRTTTRSTTPATPRITGTTYGPVGEAETLWRIASGVRPANASIHQTLVALYRANPDAFLNNDINLLKEGSTLVIPDAESIMSTPRRAALQDMVARLRGGSKDTVLDTTGRSSTQKNTTRGQDRLRLATPKSSSTGSVSGSGEGNQQEVSRLKDQLSQSKEATATLEAENEELRRKLQDALEKIEKDKGAGVNIDSTEGAAIANQKEVFADTKKDEEQKTPEQTPTTEQGGQETTTGTTEQGGTKDTTEQGPEQQVEETKKDTTKSITPPASKPTGLSAPPQSTSFFDDPLYLYGAIGLVVILLGAFAVIWKMRQRMSDDEFQDDLVVSAQGGGFDSDDSFDVPDSADDLLGDFDTDDVFEDESETEADPLGEADIYIAYGKYDQAEKLLIDAIGAQNERNDLKLKLLECYAETKDKDKFEAAYQQFADDFSSDGDAQQQYHDIKSSAWPEDADLEDDFELPSTEEIFGDDSSSQDLDDDFSLDDLDTESDVSLDDDFSTDELGGEEPEFETDDLDFDLDEEPASDAKGNDDFSLDDELLDTSDDDLDLDSDMSLDLDSDDNDLDLDLDSDSTTADSDDFDLDSSPSDSASGSDDFSLDDDDLNMDLDDDFDLGDDDDLDADLMDGTDEASTKLDLARAYIDMGDVDGAKEILNEVVEEGSEAHKSEALSLLEKI</sequence>
<name>A0AA51X830_9GAMM</name>
<dbReference type="NCBIfam" id="TIGR03504">
    <property type="entry name" value="FimV_Cterm"/>
    <property type="match status" value="1"/>
</dbReference>
<dbReference type="Proteomes" id="UP001239782">
    <property type="component" value="Chromosome"/>
</dbReference>
<protein>
    <submittedName>
        <fullName evidence="4">FimV/HubP family polar landmark protein</fullName>
    </submittedName>
</protein>
<dbReference type="RefSeq" id="WP_309202843.1">
    <property type="nucleotide sequence ID" value="NZ_CP133548.1"/>
</dbReference>
<feature type="domain" description="FimV N-terminal" evidence="3">
    <location>
        <begin position="23"/>
        <end position="130"/>
    </location>
</feature>
<reference evidence="4 5" key="1">
    <citation type="submission" date="2023-08" db="EMBL/GenBank/DDBJ databases">
        <title>Pleionea litopenaei sp. nov., isolated from stomach of juvenile Litopenaeus vannamei.</title>
        <authorList>
            <person name="Rho A.M."/>
            <person name="Hwang C.Y."/>
        </authorList>
    </citation>
    <scope>NUCLEOTIDE SEQUENCE [LARGE SCALE GENOMIC DNA]</scope>
    <source>
        <strain evidence="4 5">HL-JVS1</strain>
    </source>
</reference>
<feature type="region of interest" description="Disordered" evidence="1">
    <location>
        <begin position="360"/>
        <end position="438"/>
    </location>
</feature>
<dbReference type="InterPro" id="IPR020012">
    <property type="entry name" value="LysM_FimV"/>
</dbReference>
<dbReference type="InterPro" id="IPR038440">
    <property type="entry name" value="FimV_C_sf"/>
</dbReference>